<evidence type="ECO:0000313" key="5">
    <source>
        <dbReference type="Proteomes" id="UP000007879"/>
    </source>
</evidence>
<dbReference type="SMART" id="SM00248">
    <property type="entry name" value="ANK"/>
    <property type="match status" value="15"/>
</dbReference>
<sequence>MGGHSDLVEFFIERNCNTSQDNSNGASLSLLACKSGQLALIRKLEARNLFVLNSTDFYGFSVLHYSCMSDGVKLLKYLLDQYQIAIDVKSRKGSTPLHIASWFASSSVVEHNVSIQGNEALLVTDNDGKLCLHYASDASMHIEAACIVCSRLFVQHNTARIYINGTTMIKHNIDCHKFNQRANFFLSTLMKAKTCPNFDINAITSDGQSLLHFASYSYSILIMKALKEYGIDSSLDYRGLSPVHFATWSVSTSVLNYIISQYNLNANDADYEGCTPLLSSCSLGSVNSVKYLIYDHSSDPTVTDNNGMTCLHYSCRHDNEGRMLVHHAAWSGNFDLVNYLITGQVTFLIDDLKCDVTALDKYGNCVLDAFSSGNIDLVRLLIQQYKLEPIISNSSGLTALHAAAKAGHTHILEWYSQEYSVDITNHTDNNKYTLAHAAAYGGKLNCLQELINKYHCDVNATTTDNGSTVLHRACAGGHVSVVLYLTSLPQCNYSDSLPILKHLVENHQLDLCAVNDEGMASIHLACSEGRLNLIQYIIEHIPSSIELPDSQHGRTSFLTAVYFNQLEVIKYFISKKCNLSATDDEGSVAVHISAERGHLNVLEYLIDNNYGNPNVVDCQDRTPLHVAVAAGQFEILKYLLNKAFIRQSS</sequence>
<evidence type="ECO:0000313" key="4">
    <source>
        <dbReference type="EnsemblMetazoa" id="XP_019852554.1"/>
    </source>
</evidence>
<keyword evidence="5" id="KW-1185">Reference proteome</keyword>
<dbReference type="Pfam" id="PF12796">
    <property type="entry name" value="Ank_2"/>
    <property type="match status" value="5"/>
</dbReference>
<dbReference type="PROSITE" id="PS50297">
    <property type="entry name" value="ANK_REP_REGION"/>
    <property type="match status" value="1"/>
</dbReference>
<dbReference type="AlphaFoldDB" id="A0AAN0J6A0"/>
<keyword evidence="2 3" id="KW-0040">ANK repeat</keyword>
<dbReference type="Gene3D" id="1.25.40.20">
    <property type="entry name" value="Ankyrin repeat-containing domain"/>
    <property type="match status" value="5"/>
</dbReference>
<feature type="repeat" description="ANK" evidence="3">
    <location>
        <begin position="619"/>
        <end position="642"/>
    </location>
</feature>
<dbReference type="InterPro" id="IPR002110">
    <property type="entry name" value="Ankyrin_rpt"/>
</dbReference>
<dbReference type="SUPFAM" id="SSF48403">
    <property type="entry name" value="Ankyrin repeat"/>
    <property type="match status" value="2"/>
</dbReference>
<dbReference type="KEGG" id="aqu:105312882"/>
<dbReference type="EnsemblMetazoa" id="XM_019996995.1">
    <property type="protein sequence ID" value="XP_019852554.1"/>
    <property type="gene ID" value="LOC105312882"/>
</dbReference>
<evidence type="ECO:0000256" key="3">
    <source>
        <dbReference type="PROSITE-ProRule" id="PRU00023"/>
    </source>
</evidence>
<protein>
    <submittedName>
        <fullName evidence="4">Uncharacterized protein</fullName>
    </submittedName>
</protein>
<dbReference type="InterPro" id="IPR036770">
    <property type="entry name" value="Ankyrin_rpt-contain_sf"/>
</dbReference>
<dbReference type="RefSeq" id="XP_019852554.1">
    <property type="nucleotide sequence ID" value="XM_019996995.1"/>
</dbReference>
<dbReference type="Proteomes" id="UP000007879">
    <property type="component" value="Unassembled WGS sequence"/>
</dbReference>
<organism evidence="4 5">
    <name type="scientific">Amphimedon queenslandica</name>
    <name type="common">Sponge</name>
    <dbReference type="NCBI Taxonomy" id="400682"/>
    <lineage>
        <taxon>Eukaryota</taxon>
        <taxon>Metazoa</taxon>
        <taxon>Porifera</taxon>
        <taxon>Demospongiae</taxon>
        <taxon>Heteroscleromorpha</taxon>
        <taxon>Haplosclerida</taxon>
        <taxon>Niphatidae</taxon>
        <taxon>Amphimedon</taxon>
    </lineage>
</organism>
<reference evidence="4" key="2">
    <citation type="submission" date="2024-06" db="UniProtKB">
        <authorList>
            <consortium name="EnsemblMetazoa"/>
        </authorList>
    </citation>
    <scope>IDENTIFICATION</scope>
</reference>
<evidence type="ECO:0000256" key="2">
    <source>
        <dbReference type="ARBA" id="ARBA00023043"/>
    </source>
</evidence>
<keyword evidence="1" id="KW-0677">Repeat</keyword>
<accession>A0AAN0J6A0</accession>
<dbReference type="PANTHER" id="PTHR24198">
    <property type="entry name" value="ANKYRIN REPEAT AND PROTEIN KINASE DOMAIN-CONTAINING PROTEIN"/>
    <property type="match status" value="1"/>
</dbReference>
<name>A0AAN0J6A0_AMPQE</name>
<dbReference type="PROSITE" id="PS50088">
    <property type="entry name" value="ANK_REPEAT"/>
    <property type="match status" value="1"/>
</dbReference>
<dbReference type="GeneID" id="105312882"/>
<dbReference type="PANTHER" id="PTHR24198:SF165">
    <property type="entry name" value="ANKYRIN REPEAT-CONTAINING PROTEIN-RELATED"/>
    <property type="match status" value="1"/>
</dbReference>
<proteinExistence type="predicted"/>
<reference evidence="5" key="1">
    <citation type="journal article" date="2010" name="Nature">
        <title>The Amphimedon queenslandica genome and the evolution of animal complexity.</title>
        <authorList>
            <person name="Srivastava M."/>
            <person name="Simakov O."/>
            <person name="Chapman J."/>
            <person name="Fahey B."/>
            <person name="Gauthier M.E."/>
            <person name="Mitros T."/>
            <person name="Richards G.S."/>
            <person name="Conaco C."/>
            <person name="Dacre M."/>
            <person name="Hellsten U."/>
            <person name="Larroux C."/>
            <person name="Putnam N.H."/>
            <person name="Stanke M."/>
            <person name="Adamska M."/>
            <person name="Darling A."/>
            <person name="Degnan S.M."/>
            <person name="Oakley T.H."/>
            <person name="Plachetzki D.C."/>
            <person name="Zhai Y."/>
            <person name="Adamski M."/>
            <person name="Calcino A."/>
            <person name="Cummins S.F."/>
            <person name="Goodstein D.M."/>
            <person name="Harris C."/>
            <person name="Jackson D.J."/>
            <person name="Leys S.P."/>
            <person name="Shu S."/>
            <person name="Woodcroft B.J."/>
            <person name="Vervoort M."/>
            <person name="Kosik K.S."/>
            <person name="Manning G."/>
            <person name="Degnan B.M."/>
            <person name="Rokhsar D.S."/>
        </authorList>
    </citation>
    <scope>NUCLEOTIDE SEQUENCE [LARGE SCALE GENOMIC DNA]</scope>
</reference>
<evidence type="ECO:0000256" key="1">
    <source>
        <dbReference type="ARBA" id="ARBA00022737"/>
    </source>
</evidence>